<keyword evidence="6" id="KW-1133">Transmembrane helix</keyword>
<dbReference type="Pfam" id="PF00153">
    <property type="entry name" value="Mito_carr"/>
    <property type="match status" value="1"/>
</dbReference>
<keyword evidence="11" id="KW-1185">Reference proteome</keyword>
<evidence type="ECO:0000256" key="1">
    <source>
        <dbReference type="ARBA" id="ARBA00004141"/>
    </source>
</evidence>
<dbReference type="GO" id="GO:0016020">
    <property type="term" value="C:membrane"/>
    <property type="evidence" value="ECO:0007669"/>
    <property type="project" value="UniProtKB-SubCell"/>
</dbReference>
<evidence type="ECO:0000256" key="5">
    <source>
        <dbReference type="ARBA" id="ARBA00022737"/>
    </source>
</evidence>
<keyword evidence="7 8" id="KW-0472">Membrane</keyword>
<dbReference type="InterPro" id="IPR018108">
    <property type="entry name" value="MCP_transmembrane"/>
</dbReference>
<dbReference type="EMBL" id="BNCO01000009">
    <property type="protein sequence ID" value="GIL50630.1"/>
    <property type="molecule type" value="Genomic_DNA"/>
</dbReference>
<evidence type="ECO:0000256" key="9">
    <source>
        <dbReference type="SAM" id="MobiDB-lite"/>
    </source>
</evidence>
<dbReference type="SUPFAM" id="SSF103506">
    <property type="entry name" value="Mitochondrial carrier"/>
    <property type="match status" value="1"/>
</dbReference>
<evidence type="ECO:0008006" key="12">
    <source>
        <dbReference type="Google" id="ProtNLM"/>
    </source>
</evidence>
<dbReference type="InterPro" id="IPR023395">
    <property type="entry name" value="MCP_dom_sf"/>
</dbReference>
<evidence type="ECO:0000313" key="11">
    <source>
        <dbReference type="Proteomes" id="UP000747399"/>
    </source>
</evidence>
<dbReference type="Proteomes" id="UP000747399">
    <property type="component" value="Unassembled WGS sequence"/>
</dbReference>
<feature type="region of interest" description="Disordered" evidence="9">
    <location>
        <begin position="327"/>
        <end position="363"/>
    </location>
</feature>
<sequence length="662" mass="67206">MANKEVDPSSLLRAFVHNLYASCPNSTGESFSIFWSGAFAGLALEAGLQSTRALHTRHQQLHQHASPLVSLRWRWCRAAARQTAQITATYRGARGALAAGTLWSGVFGFVYVPVRAAVDATAPKEETAWGPVLAASAGSVVSSSVRVPLQVVKGRIDQGEFSCSLKAFQRILAQEGPVNLYSGWAGRVAKHMPFDALLFLFYDKGKSRLIAARQQQHCGAHRLDPGLSDVQTPSERAAVAAVADRSDPAPDSLAASLVAVQEEIAPPYRSWDAAVIGAAAGAAAGLLTSPLDLLQRASLQPGASQLRTKCILEPAQVPRGAHPQVPGGAIDGSSAKGGQVRAGGIERPALQNGGGRRDEGCVNSVQGAASGKIGKGGLSANESSVVGGALHSARSVCSSGSGAGNSGGGNSGVSTAVRPASEQPLSGGRPVAPAYGSATAAKPRSTFTTDRDAASSKTPGSCIAGSGGPAASMGAPPAICSTFSNSTTSIISCDKRDTGCSSSSTVAGASKDVSRSTRSKCVSVPVSPPSTAAAHALHGRTAEQTGACRQQAPANTASPAACGPRGTPAAVKLAGGIPTGVKLPNFAASVMMRVACAAFEGAVFFPSLEAAIPVCNWLFLPTAGDLAETPQVDGEAARPAAAEGGLGHAQGLLRHPAHPLHW</sequence>
<dbReference type="Gene3D" id="1.50.40.10">
    <property type="entry name" value="Mitochondrial carrier domain"/>
    <property type="match status" value="1"/>
</dbReference>
<evidence type="ECO:0000256" key="2">
    <source>
        <dbReference type="ARBA" id="ARBA00006375"/>
    </source>
</evidence>
<evidence type="ECO:0000256" key="8">
    <source>
        <dbReference type="PROSITE-ProRule" id="PRU00282"/>
    </source>
</evidence>
<evidence type="ECO:0000256" key="7">
    <source>
        <dbReference type="ARBA" id="ARBA00023136"/>
    </source>
</evidence>
<comment type="caution">
    <text evidence="10">The sequence shown here is derived from an EMBL/GenBank/DDBJ whole genome shotgun (WGS) entry which is preliminary data.</text>
</comment>
<protein>
    <recommendedName>
        <fullName evidence="12">Mitochondrial carrier protein</fullName>
    </recommendedName>
</protein>
<proteinExistence type="inferred from homology"/>
<keyword evidence="5" id="KW-0677">Repeat</keyword>
<evidence type="ECO:0000256" key="4">
    <source>
        <dbReference type="ARBA" id="ARBA00022692"/>
    </source>
</evidence>
<feature type="compositionally biased region" description="Gly residues" evidence="9">
    <location>
        <begin position="401"/>
        <end position="411"/>
    </location>
</feature>
<keyword evidence="3" id="KW-0813">Transport</keyword>
<name>A0A8J4B3H6_9CHLO</name>
<keyword evidence="4 8" id="KW-0812">Transmembrane</keyword>
<comment type="similarity">
    <text evidence="2">Belongs to the mitochondrial carrier (TC 2.A.29) family.</text>
</comment>
<dbReference type="PANTHER" id="PTHR45667">
    <property type="entry name" value="S-ADENOSYLMETHIONINE MITOCHONDRIAL CARRIER PROTEIN"/>
    <property type="match status" value="1"/>
</dbReference>
<feature type="region of interest" description="Disordered" evidence="9">
    <location>
        <begin position="396"/>
        <end position="469"/>
    </location>
</feature>
<evidence type="ECO:0000256" key="6">
    <source>
        <dbReference type="ARBA" id="ARBA00022989"/>
    </source>
</evidence>
<evidence type="ECO:0000256" key="3">
    <source>
        <dbReference type="ARBA" id="ARBA00022448"/>
    </source>
</evidence>
<dbReference type="PROSITE" id="PS50920">
    <property type="entry name" value="SOLCAR"/>
    <property type="match status" value="1"/>
</dbReference>
<comment type="subcellular location">
    <subcellularLocation>
        <location evidence="1">Membrane</location>
        <topology evidence="1">Multi-pass membrane protein</topology>
    </subcellularLocation>
</comment>
<dbReference type="AlphaFoldDB" id="A0A8J4B3H6"/>
<accession>A0A8J4B3H6</accession>
<organism evidence="10 11">
    <name type="scientific">Volvox africanus</name>
    <dbReference type="NCBI Taxonomy" id="51714"/>
    <lineage>
        <taxon>Eukaryota</taxon>
        <taxon>Viridiplantae</taxon>
        <taxon>Chlorophyta</taxon>
        <taxon>core chlorophytes</taxon>
        <taxon>Chlorophyceae</taxon>
        <taxon>CS clade</taxon>
        <taxon>Chlamydomonadales</taxon>
        <taxon>Volvocaceae</taxon>
        <taxon>Volvox</taxon>
    </lineage>
</organism>
<gene>
    <name evidence="10" type="ORF">Vafri_6758</name>
</gene>
<reference evidence="10" key="1">
    <citation type="journal article" date="2021" name="Proc. Natl. Acad. Sci. U.S.A.">
        <title>Three genomes in the algal genus Volvox reveal the fate of a haploid sex-determining region after a transition to homothallism.</title>
        <authorList>
            <person name="Yamamoto K."/>
            <person name="Hamaji T."/>
            <person name="Kawai-Toyooka H."/>
            <person name="Matsuzaki R."/>
            <person name="Takahashi F."/>
            <person name="Nishimura Y."/>
            <person name="Kawachi M."/>
            <person name="Noguchi H."/>
            <person name="Minakuchi Y."/>
            <person name="Umen J.G."/>
            <person name="Toyoda A."/>
            <person name="Nozaki H."/>
        </authorList>
    </citation>
    <scope>NUCLEOTIDE SEQUENCE</scope>
    <source>
        <strain evidence="10">NIES-3780</strain>
    </source>
</reference>
<feature type="repeat" description="Solcar" evidence="8">
    <location>
        <begin position="126"/>
        <end position="208"/>
    </location>
</feature>
<evidence type="ECO:0000313" key="10">
    <source>
        <dbReference type="EMBL" id="GIL50630.1"/>
    </source>
</evidence>